<keyword evidence="2" id="KW-1185">Reference proteome</keyword>
<name>A0AAD4GAK9_BOLED</name>
<reference evidence="1" key="2">
    <citation type="journal article" date="2020" name="Nat. Commun.">
        <title>Large-scale genome sequencing of mycorrhizal fungi provides insights into the early evolution of symbiotic traits.</title>
        <authorList>
            <person name="Miyauchi S."/>
            <person name="Kiss E."/>
            <person name="Kuo A."/>
            <person name="Drula E."/>
            <person name="Kohler A."/>
            <person name="Sanchez-Garcia M."/>
            <person name="Morin E."/>
            <person name="Andreopoulos B."/>
            <person name="Barry K.W."/>
            <person name="Bonito G."/>
            <person name="Buee M."/>
            <person name="Carver A."/>
            <person name="Chen C."/>
            <person name="Cichocki N."/>
            <person name="Clum A."/>
            <person name="Culley D."/>
            <person name="Crous P.W."/>
            <person name="Fauchery L."/>
            <person name="Girlanda M."/>
            <person name="Hayes R.D."/>
            <person name="Keri Z."/>
            <person name="LaButti K."/>
            <person name="Lipzen A."/>
            <person name="Lombard V."/>
            <person name="Magnuson J."/>
            <person name="Maillard F."/>
            <person name="Murat C."/>
            <person name="Nolan M."/>
            <person name="Ohm R.A."/>
            <person name="Pangilinan J."/>
            <person name="Pereira M.F."/>
            <person name="Perotto S."/>
            <person name="Peter M."/>
            <person name="Pfister S."/>
            <person name="Riley R."/>
            <person name="Sitrit Y."/>
            <person name="Stielow J.B."/>
            <person name="Szollosi G."/>
            <person name="Zifcakova L."/>
            <person name="Stursova M."/>
            <person name="Spatafora J.W."/>
            <person name="Tedersoo L."/>
            <person name="Vaario L.M."/>
            <person name="Yamada A."/>
            <person name="Yan M."/>
            <person name="Wang P."/>
            <person name="Xu J."/>
            <person name="Bruns T."/>
            <person name="Baldrian P."/>
            <person name="Vilgalys R."/>
            <person name="Dunand C."/>
            <person name="Henrissat B."/>
            <person name="Grigoriev I.V."/>
            <person name="Hibbett D."/>
            <person name="Nagy L.G."/>
            <person name="Martin F.M."/>
        </authorList>
    </citation>
    <scope>NUCLEOTIDE SEQUENCE</scope>
    <source>
        <strain evidence="1">BED1</strain>
    </source>
</reference>
<reference evidence="1" key="1">
    <citation type="submission" date="2019-10" db="EMBL/GenBank/DDBJ databases">
        <authorList>
            <consortium name="DOE Joint Genome Institute"/>
            <person name="Kuo A."/>
            <person name="Miyauchi S."/>
            <person name="Kiss E."/>
            <person name="Drula E."/>
            <person name="Kohler A."/>
            <person name="Sanchez-Garcia M."/>
            <person name="Andreopoulos B."/>
            <person name="Barry K.W."/>
            <person name="Bonito G."/>
            <person name="Buee M."/>
            <person name="Carver A."/>
            <person name="Chen C."/>
            <person name="Cichocki N."/>
            <person name="Clum A."/>
            <person name="Culley D."/>
            <person name="Crous P.W."/>
            <person name="Fauchery L."/>
            <person name="Girlanda M."/>
            <person name="Hayes R."/>
            <person name="Keri Z."/>
            <person name="LaButti K."/>
            <person name="Lipzen A."/>
            <person name="Lombard V."/>
            <person name="Magnuson J."/>
            <person name="Maillard F."/>
            <person name="Morin E."/>
            <person name="Murat C."/>
            <person name="Nolan M."/>
            <person name="Ohm R."/>
            <person name="Pangilinan J."/>
            <person name="Pereira M."/>
            <person name="Perotto S."/>
            <person name="Peter M."/>
            <person name="Riley R."/>
            <person name="Sitrit Y."/>
            <person name="Stielow B."/>
            <person name="Szollosi G."/>
            <person name="Zifcakova L."/>
            <person name="Stursova M."/>
            <person name="Spatafora J.W."/>
            <person name="Tedersoo L."/>
            <person name="Vaario L.-M."/>
            <person name="Yamada A."/>
            <person name="Yan M."/>
            <person name="Wang P."/>
            <person name="Xu J."/>
            <person name="Bruns T."/>
            <person name="Baldrian P."/>
            <person name="Vilgalys R."/>
            <person name="Henrissat B."/>
            <person name="Grigoriev I.V."/>
            <person name="Hibbett D."/>
            <person name="Nagy L.G."/>
            <person name="Martin F.M."/>
        </authorList>
    </citation>
    <scope>NUCLEOTIDE SEQUENCE</scope>
    <source>
        <strain evidence="1">BED1</strain>
    </source>
</reference>
<dbReference type="Proteomes" id="UP001194468">
    <property type="component" value="Unassembled WGS sequence"/>
</dbReference>
<evidence type="ECO:0000313" key="2">
    <source>
        <dbReference type="Proteomes" id="UP001194468"/>
    </source>
</evidence>
<dbReference type="EMBL" id="WHUW01000031">
    <property type="protein sequence ID" value="KAF8433872.1"/>
    <property type="molecule type" value="Genomic_DNA"/>
</dbReference>
<protein>
    <submittedName>
        <fullName evidence="1">Uncharacterized protein</fullName>
    </submittedName>
</protein>
<sequence>MSLNDSPGHFCRSSGCLRFTVTLPSTCPSDDARREEWETRVPTLLDSTRTTAPDQRLRVRGPASCAMKSRPARQIALVCFKFGGV</sequence>
<proteinExistence type="predicted"/>
<accession>A0AAD4GAK9</accession>
<gene>
    <name evidence="1" type="ORF">L210DRAFT_133650</name>
</gene>
<dbReference type="AlphaFoldDB" id="A0AAD4GAK9"/>
<comment type="caution">
    <text evidence="1">The sequence shown here is derived from an EMBL/GenBank/DDBJ whole genome shotgun (WGS) entry which is preliminary data.</text>
</comment>
<organism evidence="1 2">
    <name type="scientific">Boletus edulis BED1</name>
    <dbReference type="NCBI Taxonomy" id="1328754"/>
    <lineage>
        <taxon>Eukaryota</taxon>
        <taxon>Fungi</taxon>
        <taxon>Dikarya</taxon>
        <taxon>Basidiomycota</taxon>
        <taxon>Agaricomycotina</taxon>
        <taxon>Agaricomycetes</taxon>
        <taxon>Agaricomycetidae</taxon>
        <taxon>Boletales</taxon>
        <taxon>Boletineae</taxon>
        <taxon>Boletaceae</taxon>
        <taxon>Boletoideae</taxon>
        <taxon>Boletus</taxon>
    </lineage>
</organism>
<evidence type="ECO:0000313" key="1">
    <source>
        <dbReference type="EMBL" id="KAF8433872.1"/>
    </source>
</evidence>